<proteinExistence type="predicted"/>
<organism evidence="2 3">
    <name type="scientific">Bacillus cereus</name>
    <dbReference type="NCBI Taxonomy" id="1396"/>
    <lineage>
        <taxon>Bacteria</taxon>
        <taxon>Bacillati</taxon>
        <taxon>Bacillota</taxon>
        <taxon>Bacilli</taxon>
        <taxon>Bacillales</taxon>
        <taxon>Bacillaceae</taxon>
        <taxon>Bacillus</taxon>
        <taxon>Bacillus cereus group</taxon>
    </lineage>
</organism>
<comment type="caution">
    <text evidence="2">The sequence shown here is derived from an EMBL/GenBank/DDBJ whole genome shotgun (WGS) entry which is preliminary data.</text>
</comment>
<evidence type="ECO:0000256" key="1">
    <source>
        <dbReference type="SAM" id="Phobius"/>
    </source>
</evidence>
<reference evidence="2" key="1">
    <citation type="submission" date="2022-07" db="EMBL/GenBank/DDBJ databases">
        <title>Identification and characterization of Bacillus thuringiensis and other Bacillus cereus group isolates from spinach by whole genome sequencing.</title>
        <authorList>
            <person name="Zao X."/>
            <person name="Zervas A."/>
            <person name="Hendriks M."/>
            <person name="Rajkovic A."/>
            <person name="Van Overbeek L."/>
            <person name="Hendriksen N.B."/>
            <person name="Uyttendaele M."/>
        </authorList>
    </citation>
    <scope>NUCLEOTIDE SEQUENCE</scope>
    <source>
        <strain evidence="2">781001F-1</strain>
    </source>
</reference>
<dbReference type="Proteomes" id="UP001204643">
    <property type="component" value="Unassembled WGS sequence"/>
</dbReference>
<evidence type="ECO:0000313" key="2">
    <source>
        <dbReference type="EMBL" id="MCQ6286396.1"/>
    </source>
</evidence>
<feature type="transmembrane region" description="Helical" evidence="1">
    <location>
        <begin position="37"/>
        <end position="66"/>
    </location>
</feature>
<dbReference type="AlphaFoldDB" id="A0AAW5KWI7"/>
<gene>
    <name evidence="2" type="ORF">NPM19_17235</name>
</gene>
<sequence length="112" mass="12997">MSYDTIASLQRMQQLEQAQAATGKRLVLKRTYESDKISALIIVLCIIAIPATMCISLLVGLIIYYIREFKRTTYVVKNVATGEKFRVNKQDFRQYKKEFKAKEKEVKKISEL</sequence>
<accession>A0AAW5KWI7</accession>
<dbReference type="RefSeq" id="WP_088029463.1">
    <property type="nucleotide sequence ID" value="NZ_JANHDX010000068.1"/>
</dbReference>
<evidence type="ECO:0000313" key="3">
    <source>
        <dbReference type="Proteomes" id="UP001204643"/>
    </source>
</evidence>
<dbReference type="EMBL" id="JANHEB010000022">
    <property type="protein sequence ID" value="MCQ6286396.1"/>
    <property type="molecule type" value="Genomic_DNA"/>
</dbReference>
<keyword evidence="1" id="KW-0812">Transmembrane</keyword>
<keyword evidence="1" id="KW-0472">Membrane</keyword>
<name>A0AAW5KWI7_BACCE</name>
<protein>
    <submittedName>
        <fullName evidence="2">Uncharacterized protein</fullName>
    </submittedName>
</protein>
<keyword evidence="1" id="KW-1133">Transmembrane helix</keyword>